<accession>A0A165VW30</accession>
<evidence type="ECO:0000256" key="4">
    <source>
        <dbReference type="ARBA" id="ARBA00022525"/>
    </source>
</evidence>
<comment type="subcellular location">
    <subcellularLocation>
        <location evidence="1 6">Secreted</location>
        <location evidence="1 6">Cell wall</location>
    </subcellularLocation>
</comment>
<reference evidence="7 8" key="1">
    <citation type="journal article" date="2016" name="Mol. Biol. Evol.">
        <title>Comparative Genomics of Early-Diverging Mushroom-Forming Fungi Provides Insights into the Origins of Lignocellulose Decay Capabilities.</title>
        <authorList>
            <person name="Nagy L.G."/>
            <person name="Riley R."/>
            <person name="Tritt A."/>
            <person name="Adam C."/>
            <person name="Daum C."/>
            <person name="Floudas D."/>
            <person name="Sun H."/>
            <person name="Yadav J.S."/>
            <person name="Pangilinan J."/>
            <person name="Larsson K.H."/>
            <person name="Matsuura K."/>
            <person name="Barry K."/>
            <person name="Labutti K."/>
            <person name="Kuo R."/>
            <person name="Ohm R.A."/>
            <person name="Bhattacharya S.S."/>
            <person name="Shirouzu T."/>
            <person name="Yoshinaga Y."/>
            <person name="Martin F.M."/>
            <person name="Grigoriev I.V."/>
            <person name="Hibbett D.S."/>
        </authorList>
    </citation>
    <scope>NUCLEOTIDE SEQUENCE [LARGE SCALE GENOMIC DNA]</scope>
    <source>
        <strain evidence="7 8">HHB14362 ss-1</strain>
    </source>
</reference>
<dbReference type="AlphaFoldDB" id="A0A165VW30"/>
<keyword evidence="6" id="KW-0732">Signal</keyword>
<sequence>MFSFTKIVATASVASLAAAKSGAGSCNTGPFQCCDTFQKASGPIASKELAALGIDLQDPNVLVGITCRPLNVIGAGEGDSCSTDPVCCKNNNYGGAIAIGCAPVPLN</sequence>
<evidence type="ECO:0000256" key="2">
    <source>
        <dbReference type="ARBA" id="ARBA00010446"/>
    </source>
</evidence>
<keyword evidence="8" id="KW-1185">Reference proteome</keyword>
<dbReference type="GO" id="GO:0005199">
    <property type="term" value="F:structural constituent of cell wall"/>
    <property type="evidence" value="ECO:0007669"/>
    <property type="project" value="InterPro"/>
</dbReference>
<dbReference type="GO" id="GO:0009277">
    <property type="term" value="C:fungal-type cell wall"/>
    <property type="evidence" value="ECO:0007669"/>
    <property type="project" value="InterPro"/>
</dbReference>
<dbReference type="InterPro" id="IPR001338">
    <property type="entry name" value="Class_I_Hydrophobin"/>
</dbReference>
<dbReference type="Proteomes" id="UP000076761">
    <property type="component" value="Unassembled WGS sequence"/>
</dbReference>
<gene>
    <name evidence="7" type="ORF">NEOLEDRAFT_1054612</name>
</gene>
<evidence type="ECO:0000313" key="7">
    <source>
        <dbReference type="EMBL" id="KZT30286.1"/>
    </source>
</evidence>
<dbReference type="CDD" id="cd23507">
    <property type="entry name" value="hydrophobin_I"/>
    <property type="match status" value="1"/>
</dbReference>
<comment type="similarity">
    <text evidence="2 6">Belongs to the fungal hydrophobin family.</text>
</comment>
<evidence type="ECO:0000313" key="8">
    <source>
        <dbReference type="Proteomes" id="UP000076761"/>
    </source>
</evidence>
<dbReference type="InParanoid" id="A0A165VW30"/>
<feature type="chain" id="PRO_5013987882" description="Hydrophobin" evidence="6">
    <location>
        <begin position="20"/>
        <end position="107"/>
    </location>
</feature>
<evidence type="ECO:0000256" key="3">
    <source>
        <dbReference type="ARBA" id="ARBA00022512"/>
    </source>
</evidence>
<organism evidence="7 8">
    <name type="scientific">Neolentinus lepideus HHB14362 ss-1</name>
    <dbReference type="NCBI Taxonomy" id="1314782"/>
    <lineage>
        <taxon>Eukaryota</taxon>
        <taxon>Fungi</taxon>
        <taxon>Dikarya</taxon>
        <taxon>Basidiomycota</taxon>
        <taxon>Agaricomycotina</taxon>
        <taxon>Agaricomycetes</taxon>
        <taxon>Gloeophyllales</taxon>
        <taxon>Gloeophyllaceae</taxon>
        <taxon>Neolentinus</taxon>
    </lineage>
</organism>
<keyword evidence="4 6" id="KW-0964">Secreted</keyword>
<name>A0A165VW30_9AGAM</name>
<dbReference type="OrthoDB" id="4225815at2759"/>
<proteinExistence type="inferred from homology"/>
<evidence type="ECO:0000256" key="6">
    <source>
        <dbReference type="RuleBase" id="RU365009"/>
    </source>
</evidence>
<dbReference type="SMART" id="SM00075">
    <property type="entry name" value="HYDRO"/>
    <property type="match status" value="1"/>
</dbReference>
<feature type="signal peptide" evidence="6">
    <location>
        <begin position="1"/>
        <end position="19"/>
    </location>
</feature>
<keyword evidence="3 6" id="KW-0134">Cell wall</keyword>
<evidence type="ECO:0000256" key="5">
    <source>
        <dbReference type="ARBA" id="ARBA00023157"/>
    </source>
</evidence>
<dbReference type="EMBL" id="KV425552">
    <property type="protein sequence ID" value="KZT30286.1"/>
    <property type="molecule type" value="Genomic_DNA"/>
</dbReference>
<dbReference type="Pfam" id="PF01185">
    <property type="entry name" value="Hydrophobin"/>
    <property type="match status" value="1"/>
</dbReference>
<protein>
    <recommendedName>
        <fullName evidence="6">Hydrophobin</fullName>
    </recommendedName>
</protein>
<keyword evidence="5 6" id="KW-1015">Disulfide bond</keyword>
<evidence type="ECO:0000256" key="1">
    <source>
        <dbReference type="ARBA" id="ARBA00004191"/>
    </source>
</evidence>